<accession>A0A6H5G522</accession>
<protein>
    <submittedName>
        <fullName evidence="1">Uncharacterized protein</fullName>
    </submittedName>
</protein>
<reference evidence="1 2" key="1">
    <citation type="submission" date="2020-02" db="EMBL/GenBank/DDBJ databases">
        <authorList>
            <person name="Ferguson B K."/>
        </authorList>
    </citation>
    <scope>NUCLEOTIDE SEQUENCE [LARGE SCALE GENOMIC DNA]</scope>
</reference>
<dbReference type="AlphaFoldDB" id="A0A6H5G522"/>
<dbReference type="EMBL" id="CADCXU010005215">
    <property type="protein sequence ID" value="CAA9996937.1"/>
    <property type="molecule type" value="Genomic_DNA"/>
</dbReference>
<keyword evidence="2" id="KW-1185">Reference proteome</keyword>
<sequence>MASTLLNLLGQSTSTILQFQTTEVGMRVISILLPQYLGDTKLLNEYAPFGCAVMELCAVLVYSTIIKDCTFCVLPPGYGIYVNSSDGGVHIEGGHVAENGADGIRYVGHEFRLKDRKNVFDLCTLPTTSSQTFPLLIEMHQSLYSAQRKDCDKIRSMRPFLTTWGSLRLPEPTFCCWERNRTLVGKRVHRSKRPSLGARGSLRASEVALDVMARLESPQASELCVLWFLRVSFVIVRSKPVETTELGCFRRVYSSLNIKQLLAPTLYLGPQCLASPNAGLFARKRPCPLRTTKSRFGQPEFAPSHQKRPHQANLMTSQALGSPTPGSSGFGSTNEPIFQQLDRRILISEPLKCERKPVDDHNTSIYSVNMEVKSIKLKAGIASRNFEPNRLKTKIFRISLWTTTILPFTDRMSKRLIPRSRVAAAIVISSDNTVVFRNIIQNPQSLYEIGVHLQDQSKSVNCTFNWLGFSDEDRIYYRLFDRYDDLLSSPMRHIVATKWSI</sequence>
<dbReference type="OrthoDB" id="536948at2759"/>
<organism evidence="1 2">
    <name type="scientific">Nesidiocoris tenuis</name>
    <dbReference type="NCBI Taxonomy" id="355587"/>
    <lineage>
        <taxon>Eukaryota</taxon>
        <taxon>Metazoa</taxon>
        <taxon>Ecdysozoa</taxon>
        <taxon>Arthropoda</taxon>
        <taxon>Hexapoda</taxon>
        <taxon>Insecta</taxon>
        <taxon>Pterygota</taxon>
        <taxon>Neoptera</taxon>
        <taxon>Paraneoptera</taxon>
        <taxon>Hemiptera</taxon>
        <taxon>Heteroptera</taxon>
        <taxon>Panheteroptera</taxon>
        <taxon>Cimicomorpha</taxon>
        <taxon>Miridae</taxon>
        <taxon>Dicyphina</taxon>
        <taxon>Nesidiocoris</taxon>
    </lineage>
</organism>
<evidence type="ECO:0000313" key="2">
    <source>
        <dbReference type="Proteomes" id="UP000479000"/>
    </source>
</evidence>
<dbReference type="Proteomes" id="UP000479000">
    <property type="component" value="Unassembled WGS sequence"/>
</dbReference>
<evidence type="ECO:0000313" key="1">
    <source>
        <dbReference type="EMBL" id="CAA9996937.1"/>
    </source>
</evidence>
<proteinExistence type="predicted"/>
<name>A0A6H5G522_9HEMI</name>
<gene>
    <name evidence="1" type="ORF">NTEN_LOCUS3318</name>
</gene>